<proteinExistence type="predicted"/>
<dbReference type="InterPro" id="IPR023213">
    <property type="entry name" value="CAT-like_dom_sf"/>
</dbReference>
<sequence>MAFLLNLFKSTPTAPERVPTDTVIPLHALDDTQVNRSMAIDFSMRFDDALDVDKLVGALEKLLDRPGWKKLGARVRLNSEGKLEYHIPAQFTKDRPAVNVTHVKHDMPISQHPLASQIPRPTGTIQTLLDVRKFRPLFVSEHSPTELKHWIYTEHAQLHLHIVSFADATLVTLTWLHTLLDGMGRNMLLRCWTAMLEGREQDIPEFYGYDFDPLARLGALTDSKLKEDADVEEEEYILKEKTVSGWKMFRFVLGYMWELLVYRKEQIGVVVLPSSMFKRIRAEALYDLSSMHPATIVMDTSDPSNPKPFLSDGDILCAWWTRLIISSQPWLASAKPTKTIQIMNVFGMRNLLTDTQPQLLPKGVAYISNCVTAICSFFSLSEFLSLPLGRVAARIRADLVQQSTRPQVEANMRLTKAGYAKSGHAPLYGDADMVFSAFSNWTKGKMFETDFRAAVIKEADVEHSVGRPSYIQADGTAKGFSVRNSGPCIGKDWKGDWWVGASLRPEAWRNLARAVEGMK</sequence>
<evidence type="ECO:0008006" key="3">
    <source>
        <dbReference type="Google" id="ProtNLM"/>
    </source>
</evidence>
<dbReference type="OrthoDB" id="21502at2759"/>
<reference evidence="1" key="1">
    <citation type="journal article" date="2020" name="Stud. Mycol.">
        <title>101 Dothideomycetes genomes: a test case for predicting lifestyles and emergence of pathogens.</title>
        <authorList>
            <person name="Haridas S."/>
            <person name="Albert R."/>
            <person name="Binder M."/>
            <person name="Bloem J."/>
            <person name="Labutti K."/>
            <person name="Salamov A."/>
            <person name="Andreopoulos B."/>
            <person name="Baker S."/>
            <person name="Barry K."/>
            <person name="Bills G."/>
            <person name="Bluhm B."/>
            <person name="Cannon C."/>
            <person name="Castanera R."/>
            <person name="Culley D."/>
            <person name="Daum C."/>
            <person name="Ezra D."/>
            <person name="Gonzalez J."/>
            <person name="Henrissat B."/>
            <person name="Kuo A."/>
            <person name="Liang C."/>
            <person name="Lipzen A."/>
            <person name="Lutzoni F."/>
            <person name="Magnuson J."/>
            <person name="Mondo S."/>
            <person name="Nolan M."/>
            <person name="Ohm R."/>
            <person name="Pangilinan J."/>
            <person name="Park H.-J."/>
            <person name="Ramirez L."/>
            <person name="Alfaro M."/>
            <person name="Sun H."/>
            <person name="Tritt A."/>
            <person name="Yoshinaga Y."/>
            <person name="Zwiers L.-H."/>
            <person name="Turgeon B."/>
            <person name="Goodwin S."/>
            <person name="Spatafora J."/>
            <person name="Crous P."/>
            <person name="Grigoriev I."/>
        </authorList>
    </citation>
    <scope>NUCLEOTIDE SEQUENCE</scope>
    <source>
        <strain evidence="1">CBS 122368</strain>
    </source>
</reference>
<dbReference type="GeneID" id="54573506"/>
<dbReference type="RefSeq" id="XP_033677011.1">
    <property type="nucleotide sequence ID" value="XM_033820176.1"/>
</dbReference>
<dbReference type="Gene3D" id="3.30.559.10">
    <property type="entry name" value="Chloramphenicol acetyltransferase-like domain"/>
    <property type="match status" value="2"/>
</dbReference>
<dbReference type="EMBL" id="ML987209">
    <property type="protein sequence ID" value="KAF2242007.1"/>
    <property type="molecule type" value="Genomic_DNA"/>
</dbReference>
<keyword evidence="2" id="KW-1185">Reference proteome</keyword>
<evidence type="ECO:0000313" key="2">
    <source>
        <dbReference type="Proteomes" id="UP000800094"/>
    </source>
</evidence>
<accession>A0A6A6HVF4</accession>
<dbReference type="AlphaFoldDB" id="A0A6A6HVF4"/>
<gene>
    <name evidence="1" type="ORF">BU26DRAFT_163353</name>
</gene>
<name>A0A6A6HVF4_9PLEO</name>
<protein>
    <recommendedName>
        <fullName evidence="3">LysR family regulatory protein</fullName>
    </recommendedName>
</protein>
<dbReference type="Proteomes" id="UP000800094">
    <property type="component" value="Unassembled WGS sequence"/>
</dbReference>
<organism evidence="1 2">
    <name type="scientific">Trematosphaeria pertusa</name>
    <dbReference type="NCBI Taxonomy" id="390896"/>
    <lineage>
        <taxon>Eukaryota</taxon>
        <taxon>Fungi</taxon>
        <taxon>Dikarya</taxon>
        <taxon>Ascomycota</taxon>
        <taxon>Pezizomycotina</taxon>
        <taxon>Dothideomycetes</taxon>
        <taxon>Pleosporomycetidae</taxon>
        <taxon>Pleosporales</taxon>
        <taxon>Massarineae</taxon>
        <taxon>Trematosphaeriaceae</taxon>
        <taxon>Trematosphaeria</taxon>
    </lineage>
</organism>
<evidence type="ECO:0000313" key="1">
    <source>
        <dbReference type="EMBL" id="KAF2242007.1"/>
    </source>
</evidence>